<keyword evidence="7" id="KW-1185">Reference proteome</keyword>
<dbReference type="PANTHER" id="PTHR48104:SF30">
    <property type="entry name" value="METACASPASE-1"/>
    <property type="match status" value="1"/>
</dbReference>
<comment type="similarity">
    <text evidence="1">Belongs to the peptidase C14B family.</text>
</comment>
<dbReference type="Pfam" id="PF00656">
    <property type="entry name" value="Peptidase_C14"/>
    <property type="match status" value="1"/>
</dbReference>
<dbReference type="InterPro" id="IPR011600">
    <property type="entry name" value="Pept_C14_caspase"/>
</dbReference>
<evidence type="ECO:0000313" key="6">
    <source>
        <dbReference type="EMBL" id="KAB2568675.1"/>
    </source>
</evidence>
<dbReference type="Gene3D" id="3.40.50.1460">
    <property type="match status" value="1"/>
</dbReference>
<evidence type="ECO:0000256" key="3">
    <source>
        <dbReference type="ARBA" id="ARBA00022807"/>
    </source>
</evidence>
<evidence type="ECO:0000259" key="5">
    <source>
        <dbReference type="Pfam" id="PF00656"/>
    </source>
</evidence>
<dbReference type="SUPFAM" id="SSF52129">
    <property type="entry name" value="Caspase-like"/>
    <property type="match status" value="1"/>
</dbReference>
<keyword evidence="3" id="KW-0378">Hydrolase</keyword>
<gene>
    <name evidence="6" type="primary">AMC5</name>
    <name evidence="6" type="ORF">DBV05_g12646</name>
</gene>
<evidence type="ECO:0000256" key="2">
    <source>
        <dbReference type="ARBA" id="ARBA00022703"/>
    </source>
</evidence>
<dbReference type="AlphaFoldDB" id="A0A5N5CTK0"/>
<keyword evidence="4" id="KW-0865">Zymogen</keyword>
<dbReference type="GO" id="GO:0004197">
    <property type="term" value="F:cysteine-type endopeptidase activity"/>
    <property type="evidence" value="ECO:0007669"/>
    <property type="project" value="InterPro"/>
</dbReference>
<protein>
    <submittedName>
        <fullName evidence="6">Metacaspase-5</fullName>
    </submittedName>
</protein>
<evidence type="ECO:0000256" key="1">
    <source>
        <dbReference type="ARBA" id="ARBA00009005"/>
    </source>
</evidence>
<proteinExistence type="inferred from homology"/>
<reference evidence="6 7" key="1">
    <citation type="journal article" date="2019" name="Sci. Rep.">
        <title>A multi-omics analysis of the grapevine pathogen Lasiodiplodia theobromae reveals that temperature affects the expression of virulence- and pathogenicity-related genes.</title>
        <authorList>
            <person name="Felix C."/>
            <person name="Meneses R."/>
            <person name="Goncalves M.F.M."/>
            <person name="Tilleman L."/>
            <person name="Duarte A.S."/>
            <person name="Jorrin-Novo J.V."/>
            <person name="Van de Peer Y."/>
            <person name="Deforce D."/>
            <person name="Van Nieuwerburgh F."/>
            <person name="Esteves A.C."/>
            <person name="Alves A."/>
        </authorList>
    </citation>
    <scope>NUCLEOTIDE SEQUENCE [LARGE SCALE GENOMIC DNA]</scope>
    <source>
        <strain evidence="6 7">LA-SOL3</strain>
    </source>
</reference>
<sequence>METKTPTRKKWAILVGINEYSTGDKRVDKDGNRIHFGNLRGCLNDIDRLEQHLLGVQEVQKDHIFRLCSPLQPTDHSSSVQEPTAENIKNKLNDCTIKAKPGDIVYFHYSGHGARVKTRWRELKGENGIDECLVPFDVPAGGAFLRDFELESILNNMTNKGLLVTVTLDSCHSGGAFERGDPSVLARGIEGIVENLETDQPLTNLDRSDPLFQRYSGAQPRDDEREAWILKPQDYALLAACGPHEKAYEADEQGVYYGTFTHWLLETIKSDSHSTHRTICDRVSIKVRNRHPGFQSPVAAGALDRNFMDSGSLLGIRSFKLFGLPNEIKKGERATMDAGKAHGVCKEDEYAIYPWNVRNMSDSQELAVVRVVEVEDLESEAEFTKVNTLSVSEIETGCRAVRIRRQDCIQVMITDEKLHSEFASAMEKFKDGSFPLQLIINEEERSGDSNAFYQVSLSATGEYRLLSGLGEVIPFLPVSRSPTTILQQAVHLGVFETIRGLKNESKSEGLSVMENQFEFSADIEVEAV</sequence>
<dbReference type="GO" id="GO:0006508">
    <property type="term" value="P:proteolysis"/>
    <property type="evidence" value="ECO:0007669"/>
    <property type="project" value="InterPro"/>
</dbReference>
<keyword evidence="3" id="KW-0788">Thiol protease</keyword>
<accession>A0A5N5CTK0</accession>
<feature type="domain" description="Peptidase C14 caspase" evidence="5">
    <location>
        <begin position="9"/>
        <end position="299"/>
    </location>
</feature>
<comment type="caution">
    <text evidence="6">The sequence shown here is derived from an EMBL/GenBank/DDBJ whole genome shotgun (WGS) entry which is preliminary data.</text>
</comment>
<keyword evidence="2" id="KW-0053">Apoptosis</keyword>
<dbReference type="Proteomes" id="UP000325902">
    <property type="component" value="Unassembled WGS sequence"/>
</dbReference>
<dbReference type="InterPro" id="IPR050452">
    <property type="entry name" value="Metacaspase"/>
</dbReference>
<dbReference type="EMBL" id="VCHE01000301">
    <property type="protein sequence ID" value="KAB2568675.1"/>
    <property type="molecule type" value="Genomic_DNA"/>
</dbReference>
<dbReference type="PANTHER" id="PTHR48104">
    <property type="entry name" value="METACASPASE-4"/>
    <property type="match status" value="1"/>
</dbReference>
<name>A0A5N5CTK0_9PEZI</name>
<organism evidence="6 7">
    <name type="scientific">Lasiodiplodia theobromae</name>
    <dbReference type="NCBI Taxonomy" id="45133"/>
    <lineage>
        <taxon>Eukaryota</taxon>
        <taxon>Fungi</taxon>
        <taxon>Dikarya</taxon>
        <taxon>Ascomycota</taxon>
        <taxon>Pezizomycotina</taxon>
        <taxon>Dothideomycetes</taxon>
        <taxon>Dothideomycetes incertae sedis</taxon>
        <taxon>Botryosphaeriales</taxon>
        <taxon>Botryosphaeriaceae</taxon>
        <taxon>Lasiodiplodia</taxon>
    </lineage>
</organism>
<dbReference type="GO" id="GO:0005737">
    <property type="term" value="C:cytoplasm"/>
    <property type="evidence" value="ECO:0007669"/>
    <property type="project" value="TreeGrafter"/>
</dbReference>
<evidence type="ECO:0000313" key="7">
    <source>
        <dbReference type="Proteomes" id="UP000325902"/>
    </source>
</evidence>
<evidence type="ECO:0000256" key="4">
    <source>
        <dbReference type="ARBA" id="ARBA00023145"/>
    </source>
</evidence>
<dbReference type="OrthoDB" id="3223806at2759"/>
<dbReference type="GO" id="GO:0006915">
    <property type="term" value="P:apoptotic process"/>
    <property type="evidence" value="ECO:0007669"/>
    <property type="project" value="UniProtKB-KW"/>
</dbReference>
<keyword evidence="3" id="KW-0645">Protease</keyword>
<dbReference type="InterPro" id="IPR029030">
    <property type="entry name" value="Caspase-like_dom_sf"/>
</dbReference>